<dbReference type="RefSeq" id="WP_377343216.1">
    <property type="nucleotide sequence ID" value="NZ_JBHLUE010000026.1"/>
</dbReference>
<protein>
    <submittedName>
        <fullName evidence="1">Uncharacterized protein</fullName>
    </submittedName>
</protein>
<evidence type="ECO:0000313" key="2">
    <source>
        <dbReference type="Proteomes" id="UP001589894"/>
    </source>
</evidence>
<name>A0ABV6P4A6_9ACTN</name>
<reference evidence="1 2" key="1">
    <citation type="submission" date="2024-09" db="EMBL/GenBank/DDBJ databases">
        <authorList>
            <person name="Sun Q."/>
            <person name="Mori K."/>
        </authorList>
    </citation>
    <scope>NUCLEOTIDE SEQUENCE [LARGE SCALE GENOMIC DNA]</scope>
    <source>
        <strain evidence="1 2">TBRC 2205</strain>
    </source>
</reference>
<organism evidence="1 2">
    <name type="scientific">Plantactinospora siamensis</name>
    <dbReference type="NCBI Taxonomy" id="555372"/>
    <lineage>
        <taxon>Bacteria</taxon>
        <taxon>Bacillati</taxon>
        <taxon>Actinomycetota</taxon>
        <taxon>Actinomycetes</taxon>
        <taxon>Micromonosporales</taxon>
        <taxon>Micromonosporaceae</taxon>
        <taxon>Plantactinospora</taxon>
    </lineage>
</organism>
<evidence type="ECO:0000313" key="1">
    <source>
        <dbReference type="EMBL" id="MFC0567869.1"/>
    </source>
</evidence>
<dbReference type="EMBL" id="JBHLUE010000026">
    <property type="protein sequence ID" value="MFC0567869.1"/>
    <property type="molecule type" value="Genomic_DNA"/>
</dbReference>
<dbReference type="Proteomes" id="UP001589894">
    <property type="component" value="Unassembled WGS sequence"/>
</dbReference>
<proteinExistence type="predicted"/>
<accession>A0ABV6P4A6</accession>
<keyword evidence="2" id="KW-1185">Reference proteome</keyword>
<gene>
    <name evidence="1" type="ORF">ACFFHU_27470</name>
</gene>
<comment type="caution">
    <text evidence="1">The sequence shown here is derived from an EMBL/GenBank/DDBJ whole genome shotgun (WGS) entry which is preliminary data.</text>
</comment>
<sequence length="213" mass="22425">MAHAVLPSRLVAAVEDERSGATDVTRNVIDALFEVLDDGTALDAALDLIERRLTWCAPAWLVARTARRPDRVPALRALLYGIDRDVDRSIATAVELLARRGGPVRTVAGSMLVDTVVGRLPEPVGTAEPTGLVGADAVGPTAIFNSIGTASLARTMPTIVVTTSIKLVPEAPFARLSGAIFERIALDRFEAVVLDGEVLTPAEAGRRAAALAN</sequence>